<dbReference type="InParanoid" id="A0A6J0CBV5"/>
<protein>
    <submittedName>
        <fullName evidence="11">Uncharacterized protein LOC107228023</fullName>
    </submittedName>
</protein>
<evidence type="ECO:0000256" key="8">
    <source>
        <dbReference type="ARBA" id="ARBA00023288"/>
    </source>
</evidence>
<reference evidence="11" key="1">
    <citation type="submission" date="2025-08" db="UniProtKB">
        <authorList>
            <consortium name="RefSeq"/>
        </authorList>
    </citation>
    <scope>IDENTIFICATION</scope>
    <source>
        <tissue evidence="11">Thorax and Abdomen</tissue>
    </source>
</reference>
<keyword evidence="2" id="KW-0336">GPI-anchor</keyword>
<evidence type="ECO:0000256" key="5">
    <source>
        <dbReference type="ARBA" id="ARBA00022989"/>
    </source>
</evidence>
<feature type="signal peptide" evidence="9">
    <location>
        <begin position="1"/>
        <end position="27"/>
    </location>
</feature>
<dbReference type="KEGG" id="nlo:107228023"/>
<sequence>MSTPRSARLVSLLAVFLVCFFIEGSRALECYDCNSHIDPLCADEIPPESAKKPCNELPGGSGYTLCRKIEQTIDFSVNDLEPDRRIVRMCGWDESSYSNSCYEKRPSPGIVQKVCACRYDYCNGGGFSSW</sequence>
<evidence type="ECO:0000256" key="1">
    <source>
        <dbReference type="ARBA" id="ARBA00004589"/>
    </source>
</evidence>
<evidence type="ECO:0000256" key="2">
    <source>
        <dbReference type="ARBA" id="ARBA00022622"/>
    </source>
</evidence>
<dbReference type="GO" id="GO:0032222">
    <property type="term" value="P:regulation of synaptic transmission, cholinergic"/>
    <property type="evidence" value="ECO:0007669"/>
    <property type="project" value="InterPro"/>
</dbReference>
<evidence type="ECO:0000256" key="4">
    <source>
        <dbReference type="ARBA" id="ARBA00022729"/>
    </source>
</evidence>
<dbReference type="GO" id="GO:0030431">
    <property type="term" value="P:sleep"/>
    <property type="evidence" value="ECO:0007669"/>
    <property type="project" value="InterPro"/>
</dbReference>
<evidence type="ECO:0000256" key="6">
    <source>
        <dbReference type="ARBA" id="ARBA00023136"/>
    </source>
</evidence>
<evidence type="ECO:0000256" key="9">
    <source>
        <dbReference type="SAM" id="SignalP"/>
    </source>
</evidence>
<dbReference type="OrthoDB" id="6496929at2759"/>
<keyword evidence="7" id="KW-0325">Glycoprotein</keyword>
<evidence type="ECO:0000256" key="3">
    <source>
        <dbReference type="ARBA" id="ARBA00022692"/>
    </source>
</evidence>
<keyword evidence="10" id="KW-1185">Reference proteome</keyword>
<dbReference type="AlphaFoldDB" id="A0A6J0CBV5"/>
<dbReference type="Pfam" id="PF17064">
    <property type="entry name" value="QVR"/>
    <property type="match status" value="1"/>
</dbReference>
<keyword evidence="4 9" id="KW-0732">Signal</keyword>
<dbReference type="PANTHER" id="PTHR33562:SF14">
    <property type="entry name" value="PROTEIN QUIVER"/>
    <property type="match status" value="1"/>
</dbReference>
<gene>
    <name evidence="11" type="primary">LOC107228023</name>
</gene>
<dbReference type="GeneID" id="107228023"/>
<feature type="chain" id="PRO_5026970589" evidence="9">
    <location>
        <begin position="28"/>
        <end position="130"/>
    </location>
</feature>
<evidence type="ECO:0000256" key="7">
    <source>
        <dbReference type="ARBA" id="ARBA00023180"/>
    </source>
</evidence>
<proteinExistence type="predicted"/>
<name>A0A6J0CBV5_NEOLC</name>
<comment type="subcellular location">
    <subcellularLocation>
        <location evidence="1">Membrane</location>
        <topology evidence="1">Lipid-anchor</topology>
        <topology evidence="1">GPI-anchor</topology>
    </subcellularLocation>
</comment>
<keyword evidence="8" id="KW-0449">Lipoprotein</keyword>
<keyword evidence="3" id="KW-0812">Transmembrane</keyword>
<keyword evidence="5" id="KW-1133">Transmembrane helix</keyword>
<evidence type="ECO:0000313" key="11">
    <source>
        <dbReference type="RefSeq" id="XP_015524851.1"/>
    </source>
</evidence>
<dbReference type="Proteomes" id="UP000829291">
    <property type="component" value="Chromosome 5"/>
</dbReference>
<dbReference type="RefSeq" id="XP_015524851.1">
    <property type="nucleotide sequence ID" value="XM_015669365.2"/>
</dbReference>
<accession>A0A6J0CBV5</accession>
<dbReference type="InterPro" id="IPR031424">
    <property type="entry name" value="QVR-like"/>
</dbReference>
<dbReference type="GO" id="GO:0098552">
    <property type="term" value="C:side of membrane"/>
    <property type="evidence" value="ECO:0007669"/>
    <property type="project" value="UniProtKB-KW"/>
</dbReference>
<dbReference type="PANTHER" id="PTHR33562">
    <property type="entry name" value="ATILLA, ISOFORM B-RELATED-RELATED"/>
    <property type="match status" value="1"/>
</dbReference>
<dbReference type="InterPro" id="IPR050975">
    <property type="entry name" value="Sleep_regulator"/>
</dbReference>
<evidence type="ECO:0000313" key="10">
    <source>
        <dbReference type="Proteomes" id="UP000829291"/>
    </source>
</evidence>
<keyword evidence="6" id="KW-0472">Membrane</keyword>
<organism evidence="11">
    <name type="scientific">Neodiprion lecontei</name>
    <name type="common">Redheaded pine sawfly</name>
    <dbReference type="NCBI Taxonomy" id="441921"/>
    <lineage>
        <taxon>Eukaryota</taxon>
        <taxon>Metazoa</taxon>
        <taxon>Ecdysozoa</taxon>
        <taxon>Arthropoda</taxon>
        <taxon>Hexapoda</taxon>
        <taxon>Insecta</taxon>
        <taxon>Pterygota</taxon>
        <taxon>Neoptera</taxon>
        <taxon>Endopterygota</taxon>
        <taxon>Hymenoptera</taxon>
        <taxon>Tenthredinoidea</taxon>
        <taxon>Diprionidae</taxon>
        <taxon>Diprioninae</taxon>
        <taxon>Neodiprion</taxon>
    </lineage>
</organism>